<dbReference type="AlphaFoldDB" id="A0A0U3F4K9"/>
<proteinExistence type="predicted"/>
<dbReference type="STRING" id="940295.EYM_04365"/>
<evidence type="ECO:0000313" key="1">
    <source>
        <dbReference type="EMBL" id="ALU12485.1"/>
    </source>
</evidence>
<accession>A0A0U3F4K9</accession>
<dbReference type="Proteomes" id="UP000060778">
    <property type="component" value="Chromosome"/>
</dbReference>
<dbReference type="OrthoDB" id="15437at2157"/>
<dbReference type="GeneID" id="30680265"/>
<dbReference type="EMBL" id="CP006867">
    <property type="protein sequence ID" value="ALU12485.1"/>
    <property type="molecule type" value="Genomic_DNA"/>
</dbReference>
<reference evidence="1 2" key="1">
    <citation type="submission" date="2013-11" db="EMBL/GenBank/DDBJ databases">
        <title>Comparative genomics of Ignicoccus.</title>
        <authorList>
            <person name="Podar M."/>
        </authorList>
    </citation>
    <scope>NUCLEOTIDE SEQUENCE [LARGE SCALE GENOMIC DNA]</scope>
    <source>
        <strain evidence="1 2">DSM 13165</strain>
    </source>
</reference>
<sequence length="307" mass="34269">MRVKRAVIKDHWIIEGSNLDYLLDEDSSRALLVLDDLYSDLYSDYIFMGYNFYPIPISSEMTEVTNLHDALSILRHKKTITICGDDPRPCVALFSLLKTAEGEGELEEALSTVASEIAPLYSNSTKDVSVEVKGPLLMGVKALDLLSREMGTSKLDLLLAIARNYDFGKGEKVFNDRISWTVAADLPLSIAYAQLVRFLIEGHGSPEELLEVRLDALGGKEEVESVIGEEALNVLEKMAREEEDDDVKVMKLIDALNPGSSNIYFIERSDSRIVVKCKGKCNVDLRKISKLLPINKYGIESIEFVTL</sequence>
<keyword evidence="2" id="KW-1185">Reference proteome</keyword>
<protein>
    <submittedName>
        <fullName evidence="1">Uncharacterized protein</fullName>
    </submittedName>
</protein>
<dbReference type="KEGG" id="iis:EYM_04365"/>
<dbReference type="RefSeq" id="WP_075049821.1">
    <property type="nucleotide sequence ID" value="NZ_CP006867.1"/>
</dbReference>
<gene>
    <name evidence="1" type="ORF">EYM_04365</name>
</gene>
<name>A0A0U3F4K9_9CREN</name>
<evidence type="ECO:0000313" key="2">
    <source>
        <dbReference type="Proteomes" id="UP000060778"/>
    </source>
</evidence>
<organism evidence="1 2">
    <name type="scientific">Ignicoccus islandicus DSM 13165</name>
    <dbReference type="NCBI Taxonomy" id="940295"/>
    <lineage>
        <taxon>Archaea</taxon>
        <taxon>Thermoproteota</taxon>
        <taxon>Thermoprotei</taxon>
        <taxon>Desulfurococcales</taxon>
        <taxon>Desulfurococcaceae</taxon>
        <taxon>Ignicoccus</taxon>
    </lineage>
</organism>